<feature type="transmembrane region" description="Helical" evidence="2">
    <location>
        <begin position="128"/>
        <end position="148"/>
    </location>
</feature>
<dbReference type="InterPro" id="IPR016047">
    <property type="entry name" value="M23ase_b-sheet_dom"/>
</dbReference>
<keyword evidence="6" id="KW-1185">Reference proteome</keyword>
<feature type="domain" description="M23ase beta-sheet core" evidence="3">
    <location>
        <begin position="418"/>
        <end position="519"/>
    </location>
</feature>
<reference evidence="5 6" key="1">
    <citation type="submission" date="2017-06" db="EMBL/GenBank/DDBJ databases">
        <authorList>
            <person name="Kim H.J."/>
            <person name="Triplett B.A."/>
        </authorList>
    </citation>
    <scope>NUCLEOTIDE SEQUENCE [LARGE SCALE GENOMIC DNA]</scope>
    <source>
        <strain evidence="5 6">SCA</strain>
    </source>
</reference>
<dbReference type="RefSeq" id="WP_089285213.1">
    <property type="nucleotide sequence ID" value="NZ_FZOJ01000042.1"/>
</dbReference>
<organism evidence="5 6">
    <name type="scientific">Anaerovirgula multivorans</name>
    <dbReference type="NCBI Taxonomy" id="312168"/>
    <lineage>
        <taxon>Bacteria</taxon>
        <taxon>Bacillati</taxon>
        <taxon>Bacillota</taxon>
        <taxon>Clostridia</taxon>
        <taxon>Peptostreptococcales</taxon>
        <taxon>Natronincolaceae</taxon>
        <taxon>Anaerovirgula</taxon>
    </lineage>
</organism>
<feature type="transmembrane region" description="Helical" evidence="2">
    <location>
        <begin position="326"/>
        <end position="345"/>
    </location>
</feature>
<dbReference type="CDD" id="cd12797">
    <property type="entry name" value="M23_peptidase"/>
    <property type="match status" value="2"/>
</dbReference>
<dbReference type="Pfam" id="PF05569">
    <property type="entry name" value="Peptidase_M56"/>
    <property type="match status" value="1"/>
</dbReference>
<evidence type="ECO:0000256" key="1">
    <source>
        <dbReference type="ARBA" id="ARBA00022729"/>
    </source>
</evidence>
<dbReference type="Pfam" id="PF01551">
    <property type="entry name" value="Peptidase_M23"/>
    <property type="match status" value="2"/>
</dbReference>
<evidence type="ECO:0000313" key="6">
    <source>
        <dbReference type="Proteomes" id="UP000198304"/>
    </source>
</evidence>
<dbReference type="GO" id="GO:0004222">
    <property type="term" value="F:metalloendopeptidase activity"/>
    <property type="evidence" value="ECO:0007669"/>
    <property type="project" value="TreeGrafter"/>
</dbReference>
<sequence>MLYMIFNIILSMSIIGTSVSILVFIMRFATMKLFSAAWNYYMVLLVMIFFLVPIGLFTENITTDLGKDYFLQSNFQLEISEDDSDFRRNIQIDERNQDTYAVEQQRKNDRSQSFSINRLQLFVPYVPYIWLLGVLSFIGHKTMGFLIFKRKLMKTSFSIDTGPIYEVLQEWRARMRTKQPIMLYSNDGINTPILTGLLKPYIIIPEVDMDDREVNNILRHELIHYKRKDLYLKVIVLFANALHWFNPLVYKIAQYMDELCELSCDEKAVKDMSTEERRSYGETILNLLDRVTNRKTGIYTSLCDTKKSVERRLLLIMKNKKYSRKVIALSIGMAIMFFATGTVIADRVTSSLEVVEAQSYNQQDTDDVIVDEFFAKLAGEQERFIEKEDIEMLTLPVTSGRVINPYGERVHPMTEEKRMHTGIDIAVEEGEGSDIVAAQNGKVIATQEELGGPASYGNYIILAHDDGTASLYAHCSRLIVEVGDSVVQGEKIAEVGSTGYVTGPHCHFEFRVNGKTVDPIPYIMEPIGVEDISVDEFFARLAENQQTFIEKEDIEMLMLPVTPGRIATPYGERIHPTTGEKRMHTGVDLAAEEGSDIVAAQNGKVIATQEEISGSYGRYIILAHDDGTASLYAHCSRLIVNAGDRVVQGEKIAEVGSTGFATGPHCHFEFRVNGKTVDPLLYIMEPTLI</sequence>
<dbReference type="InterPro" id="IPR008756">
    <property type="entry name" value="Peptidase_M56"/>
</dbReference>
<dbReference type="SUPFAM" id="SSF51261">
    <property type="entry name" value="Duplicated hybrid motif"/>
    <property type="match status" value="2"/>
</dbReference>
<keyword evidence="1" id="KW-0732">Signal</keyword>
<evidence type="ECO:0000256" key="2">
    <source>
        <dbReference type="SAM" id="Phobius"/>
    </source>
</evidence>
<keyword evidence="5" id="KW-0378">Hydrolase</keyword>
<accession>A0A239K3L9</accession>
<evidence type="ECO:0000259" key="3">
    <source>
        <dbReference type="Pfam" id="PF01551"/>
    </source>
</evidence>
<name>A0A239K3L9_9FIRM</name>
<dbReference type="CDD" id="cd07341">
    <property type="entry name" value="M56_BlaR1_MecR1_like"/>
    <property type="match status" value="1"/>
</dbReference>
<feature type="transmembrane region" description="Helical" evidence="2">
    <location>
        <begin position="6"/>
        <end position="26"/>
    </location>
</feature>
<keyword evidence="2" id="KW-0812">Transmembrane</keyword>
<dbReference type="InterPro" id="IPR011055">
    <property type="entry name" value="Dup_hybrid_motif"/>
</dbReference>
<dbReference type="EMBL" id="FZOJ01000042">
    <property type="protein sequence ID" value="SNT12358.1"/>
    <property type="molecule type" value="Genomic_DNA"/>
</dbReference>
<dbReference type="OrthoDB" id="9762883at2"/>
<keyword evidence="2" id="KW-1133">Transmembrane helix</keyword>
<evidence type="ECO:0000313" key="5">
    <source>
        <dbReference type="EMBL" id="SNT12358.1"/>
    </source>
</evidence>
<gene>
    <name evidence="5" type="ORF">SAMN05446037_104215</name>
</gene>
<dbReference type="PANTHER" id="PTHR21666:SF289">
    <property type="entry name" value="L-ALA--D-GLU ENDOPEPTIDASE"/>
    <property type="match status" value="1"/>
</dbReference>
<protein>
    <submittedName>
        <fullName evidence="5">Murein DD-endopeptidase MepM and murein hydrolase activator NlpD, contain LysM domain</fullName>
    </submittedName>
</protein>
<dbReference type="AlphaFoldDB" id="A0A239K3L9"/>
<dbReference type="PANTHER" id="PTHR21666">
    <property type="entry name" value="PEPTIDASE-RELATED"/>
    <property type="match status" value="1"/>
</dbReference>
<dbReference type="Proteomes" id="UP000198304">
    <property type="component" value="Unassembled WGS sequence"/>
</dbReference>
<feature type="transmembrane region" description="Helical" evidence="2">
    <location>
        <begin position="38"/>
        <end position="57"/>
    </location>
</feature>
<dbReference type="Gene3D" id="2.70.70.10">
    <property type="entry name" value="Glucose Permease (Domain IIA)"/>
    <property type="match status" value="2"/>
</dbReference>
<evidence type="ECO:0000259" key="4">
    <source>
        <dbReference type="Pfam" id="PF05569"/>
    </source>
</evidence>
<feature type="domain" description="Peptidase M56" evidence="4">
    <location>
        <begin position="9"/>
        <end position="316"/>
    </location>
</feature>
<dbReference type="InterPro" id="IPR050570">
    <property type="entry name" value="Cell_wall_metabolism_enzyme"/>
</dbReference>
<proteinExistence type="predicted"/>
<feature type="domain" description="M23ase beta-sheet core" evidence="3">
    <location>
        <begin position="582"/>
        <end position="679"/>
    </location>
</feature>
<keyword evidence="2" id="KW-0472">Membrane</keyword>